<keyword evidence="2" id="KW-1185">Reference proteome</keyword>
<dbReference type="eggNOG" id="arCOG02064">
    <property type="taxonomic scope" value="Archaea"/>
</dbReference>
<dbReference type="RefSeq" id="WP_013266626.1">
    <property type="nucleotide sequence ID" value="NC_014374.1"/>
</dbReference>
<dbReference type="InterPro" id="IPR027396">
    <property type="entry name" value="DsrEFH-like"/>
</dbReference>
<name>D9Q1C6_ACIS3</name>
<organism evidence="1 2">
    <name type="scientific">Acidilobus saccharovorans (strain DSM 16705 / JCM 18335 / VKM B-2471 / 345-15)</name>
    <dbReference type="NCBI Taxonomy" id="666510"/>
    <lineage>
        <taxon>Archaea</taxon>
        <taxon>Thermoproteota</taxon>
        <taxon>Thermoprotei</taxon>
        <taxon>Acidilobales</taxon>
        <taxon>Acidilobaceae</taxon>
        <taxon>Acidilobus</taxon>
    </lineage>
</organism>
<evidence type="ECO:0008006" key="3">
    <source>
        <dbReference type="Google" id="ProtNLM"/>
    </source>
</evidence>
<dbReference type="KEGG" id="asc:ASAC_0708"/>
<dbReference type="GeneID" id="9498941"/>
<evidence type="ECO:0000313" key="1">
    <source>
        <dbReference type="EMBL" id="ADL19114.1"/>
    </source>
</evidence>
<reference evidence="1 2" key="1">
    <citation type="journal article" date="2010" name="Appl. Environ. Microbiol.">
        <title>The genome sequence of the crenarchaeon Acidilobus saccharovorans supports a new order, Acidilobales, and suggests an important ecological role in terrestrial acidic hot springs.</title>
        <authorList>
            <person name="Mardanov A.V."/>
            <person name="Svetlitchnyi V.A."/>
            <person name="Beletsky A.V."/>
            <person name="Prokofeva M.I."/>
            <person name="Bonch-Osmolovskaya E.A."/>
            <person name="Ravin N.V."/>
            <person name="Skryabin K.G."/>
        </authorList>
    </citation>
    <scope>NUCLEOTIDE SEQUENCE [LARGE SCALE GENOMIC DNA]</scope>
    <source>
        <strain evidence="2">DSM 16705 / JCM 18335 / VKM B-2471 / 345-15</strain>
    </source>
</reference>
<dbReference type="AlphaFoldDB" id="D9Q1C6"/>
<proteinExistence type="predicted"/>
<dbReference type="Gene3D" id="3.40.1260.10">
    <property type="entry name" value="DsrEFH-like"/>
    <property type="match status" value="1"/>
</dbReference>
<dbReference type="Pfam" id="PF13686">
    <property type="entry name" value="DrsE_2"/>
    <property type="match status" value="1"/>
</dbReference>
<dbReference type="HOGENOM" id="CLU_094970_2_0_2"/>
<dbReference type="SUPFAM" id="SSF75169">
    <property type="entry name" value="DsrEFH-like"/>
    <property type="match status" value="1"/>
</dbReference>
<dbReference type="InterPro" id="IPR032836">
    <property type="entry name" value="DsrE2-like"/>
</dbReference>
<gene>
    <name evidence="1" type="ordered locus">ASAC_0708</name>
</gene>
<evidence type="ECO:0000313" key="2">
    <source>
        <dbReference type="Proteomes" id="UP000000346"/>
    </source>
</evidence>
<dbReference type="OrthoDB" id="69354at2157"/>
<dbReference type="PANTHER" id="PTHR34655:SF2">
    <property type="entry name" value="PEROXIREDOXIN FAMILY PROTEIN"/>
    <property type="match status" value="1"/>
</dbReference>
<dbReference type="Proteomes" id="UP000000346">
    <property type="component" value="Chromosome"/>
</dbReference>
<sequence length="137" mass="15137">MAGKVSIFLISPTYEKLLSAAVIAQGAVAEGMEVFIFLSFAQVAFRRGEVERFSKLGKDYEEYRDAAMKYLSQRNVSWHSMLRDAKREGKVRVVACSLVADMLGLKKEDFDPGLVDDIAGVATFLSEAASSDVILYI</sequence>
<dbReference type="InParanoid" id="D9Q1C6"/>
<protein>
    <recommendedName>
        <fullName evidence="3">Peroxiredoxin</fullName>
    </recommendedName>
</protein>
<accession>D9Q1C6</accession>
<dbReference type="STRING" id="666510.ASAC_0708"/>
<dbReference type="EMBL" id="CP001742">
    <property type="protein sequence ID" value="ADL19114.1"/>
    <property type="molecule type" value="Genomic_DNA"/>
</dbReference>
<dbReference type="PANTHER" id="PTHR34655">
    <property type="entry name" value="CONSERVED WITHIN P. AEROPHILUM"/>
    <property type="match status" value="1"/>
</dbReference>